<feature type="compositionally biased region" description="Basic and acidic residues" evidence="1">
    <location>
        <begin position="116"/>
        <end position="130"/>
    </location>
</feature>
<dbReference type="GeneID" id="28840371"/>
<feature type="region of interest" description="Disordered" evidence="1">
    <location>
        <begin position="1"/>
        <end position="93"/>
    </location>
</feature>
<feature type="region of interest" description="Disordered" evidence="1">
    <location>
        <begin position="465"/>
        <end position="498"/>
    </location>
</feature>
<evidence type="ECO:0000313" key="2">
    <source>
        <dbReference type="EMBL" id="OBT94112.1"/>
    </source>
</evidence>
<accession>A0A1B8GE51</accession>
<sequence length="606" mass="65459">MKYDLNASLETPPPVEPPTELPTKQLTVGEPTPRPPSRKHSSSQVPTLSTPFEDAGVPTEGESSPESSATSSREVTPPPAATLGGGGGTPLCTIHEDRKLAVSGGDWLMGKPWVSVEEKWEGGERKDDVKTSTGTEPPREPKGPQREDDGHVVNGNRLIGDWSLPSAGVGEYIDSNGAIRVPYEIEQAMRNTPAPPHMKWTADKVMSEMRREEEERREAEEQRLRETEGERVAETDAEKEERWGMERRRRVARGWVRGSGGGRGGSGNAGPEHEDPEEEELPEEANEYTPSGAVSPEMIAAVRARLQVKWAEEAAAAAERAAEREAAAARSEAAAREAAAVLAAAEPALDPAPTDVARKIKAAEMARKAVENEPHSPGWNGSTYVDGREHHYCGPDFPCQMEPACDPSIKEIWEKGLPIDPEEMPSPKRLSFTEPVRALFGFRKSGQPEMKYRKPVSIQSIRVGNSAETAVLDEPRSNTPPGSGRKPSPAGGDAERGDCRTMRGLKKVWGFWTSFGGKMGRRGVVVTKSEESISVVQGEDDTDMRYEAAEAIAASAAATNLAASACYPVGESTVETAQVVQMTESGTPIVGVERKSESNTEKSATK</sequence>
<proteinExistence type="predicted"/>
<dbReference type="AlphaFoldDB" id="A0A1B8GE51"/>
<reference evidence="3" key="2">
    <citation type="journal article" date="2018" name="Nat. Commun.">
        <title>Extreme sensitivity to ultraviolet light in the fungal pathogen causing white-nose syndrome of bats.</title>
        <authorList>
            <person name="Palmer J.M."/>
            <person name="Drees K.P."/>
            <person name="Foster J.T."/>
            <person name="Lindner D.L."/>
        </authorList>
    </citation>
    <scope>NUCLEOTIDE SEQUENCE [LARGE SCALE GENOMIC DNA]</scope>
    <source>
        <strain evidence="3">UAMH 10579</strain>
    </source>
</reference>
<dbReference type="RefSeq" id="XP_018127845.1">
    <property type="nucleotide sequence ID" value="XM_018276422.2"/>
</dbReference>
<feature type="compositionally biased region" description="Acidic residues" evidence="1">
    <location>
        <begin position="274"/>
        <end position="286"/>
    </location>
</feature>
<evidence type="ECO:0000313" key="3">
    <source>
        <dbReference type="Proteomes" id="UP000091956"/>
    </source>
</evidence>
<reference evidence="2 3" key="1">
    <citation type="submission" date="2016-03" db="EMBL/GenBank/DDBJ databases">
        <title>Comparative genomics of Pseudogymnoascus destructans, the fungus causing white-nose syndrome of bats.</title>
        <authorList>
            <person name="Palmer J.M."/>
            <person name="Drees K.P."/>
            <person name="Foster J.T."/>
            <person name="Lindner D.L."/>
        </authorList>
    </citation>
    <scope>NUCLEOTIDE SEQUENCE [LARGE SCALE GENOMIC DNA]</scope>
    <source>
        <strain evidence="2 3">UAMH 10579</strain>
    </source>
</reference>
<dbReference type="EMBL" id="KV460246">
    <property type="protein sequence ID" value="OBT94112.1"/>
    <property type="molecule type" value="Genomic_DNA"/>
</dbReference>
<feature type="compositionally biased region" description="Low complexity" evidence="1">
    <location>
        <begin position="60"/>
        <end position="74"/>
    </location>
</feature>
<gene>
    <name evidence="2" type="ORF">VE01_06985</name>
</gene>
<feature type="region of interest" description="Disordered" evidence="1">
    <location>
        <begin position="206"/>
        <end position="292"/>
    </location>
</feature>
<feature type="compositionally biased region" description="Pro residues" evidence="1">
    <location>
        <begin position="11"/>
        <end position="20"/>
    </location>
</feature>
<evidence type="ECO:0000256" key="1">
    <source>
        <dbReference type="SAM" id="MobiDB-lite"/>
    </source>
</evidence>
<feature type="compositionally biased region" description="Gly residues" evidence="1">
    <location>
        <begin position="257"/>
        <end position="268"/>
    </location>
</feature>
<feature type="compositionally biased region" description="Basic and acidic residues" evidence="1">
    <location>
        <begin position="206"/>
        <end position="246"/>
    </location>
</feature>
<dbReference type="OrthoDB" id="3440421at2759"/>
<feature type="compositionally biased region" description="Basic and acidic residues" evidence="1">
    <location>
        <begin position="137"/>
        <end position="151"/>
    </location>
</feature>
<keyword evidence="3" id="KW-1185">Reference proteome</keyword>
<protein>
    <submittedName>
        <fullName evidence="2">Uncharacterized protein</fullName>
    </submittedName>
</protein>
<organism evidence="2 3">
    <name type="scientific">Pseudogymnoascus verrucosus</name>
    <dbReference type="NCBI Taxonomy" id="342668"/>
    <lineage>
        <taxon>Eukaryota</taxon>
        <taxon>Fungi</taxon>
        <taxon>Dikarya</taxon>
        <taxon>Ascomycota</taxon>
        <taxon>Pezizomycotina</taxon>
        <taxon>Leotiomycetes</taxon>
        <taxon>Thelebolales</taxon>
        <taxon>Thelebolaceae</taxon>
        <taxon>Pseudogymnoascus</taxon>
    </lineage>
</organism>
<dbReference type="Proteomes" id="UP000091956">
    <property type="component" value="Unassembled WGS sequence"/>
</dbReference>
<feature type="region of interest" description="Disordered" evidence="1">
    <location>
        <begin position="116"/>
        <end position="167"/>
    </location>
</feature>
<name>A0A1B8GE51_9PEZI</name>